<feature type="domain" description="Acetyl-CoA carboxylase central" evidence="3">
    <location>
        <begin position="145"/>
        <end position="184"/>
    </location>
</feature>
<feature type="non-terminal residue" evidence="4">
    <location>
        <position position="351"/>
    </location>
</feature>
<dbReference type="PANTHER" id="PTHR45728">
    <property type="entry name" value="ACETYL-COA CARBOXYLASE, ISOFORM A"/>
    <property type="match status" value="1"/>
</dbReference>
<dbReference type="Proteomes" id="UP001153678">
    <property type="component" value="Unassembled WGS sequence"/>
</dbReference>
<dbReference type="Gene3D" id="2.40.50.100">
    <property type="match status" value="1"/>
</dbReference>
<sequence>QHECLRIFLAGGLHEFADSQFGHIFAYGEHQPFRTTVEYLVKLLETQAFKENSFTTGLLDMLISDENQTAEKPDKMLAITSDTLPLYLNGSRIQASVRALTDDGSLSPGKLVRFLVESGDHLKKGDAYAEIEVMKMYMPLIAIEDVRHALPFEEQLPAMNPPVLVGDKAHQRYCKVKNILESALLRISNETHSQGLEDPAKRSKEMIDNYSLDFVKPSDLSILFSNSNKREEEAVHDLRDGYKNDLDKVVSIFLSHSKFEAKNNLILHLLDQIRPANVGQALDKFYSPILEKLAELGGRLKKAAVIESHYGDDDSWVNVEYHTDQSPFMVSWNFSLHSATTDSPTGSVESP</sequence>
<accession>A0A9W4T832</accession>
<dbReference type="GO" id="GO:0006633">
    <property type="term" value="P:fatty acid biosynthetic process"/>
    <property type="evidence" value="ECO:0007669"/>
    <property type="project" value="InterPro"/>
</dbReference>
<dbReference type="EMBL" id="CAMKVN010015058">
    <property type="protein sequence ID" value="CAI2196820.1"/>
    <property type="molecule type" value="Genomic_DNA"/>
</dbReference>
<evidence type="ECO:0000313" key="5">
    <source>
        <dbReference type="Proteomes" id="UP001153678"/>
    </source>
</evidence>
<proteinExistence type="predicted"/>
<dbReference type="OrthoDB" id="14612at2759"/>
<organism evidence="4 5">
    <name type="scientific">Funneliformis geosporum</name>
    <dbReference type="NCBI Taxonomy" id="1117311"/>
    <lineage>
        <taxon>Eukaryota</taxon>
        <taxon>Fungi</taxon>
        <taxon>Fungi incertae sedis</taxon>
        <taxon>Mucoromycota</taxon>
        <taxon>Glomeromycotina</taxon>
        <taxon>Glomeromycetes</taxon>
        <taxon>Glomerales</taxon>
        <taxon>Glomeraceae</taxon>
        <taxon>Funneliformis</taxon>
    </lineage>
</organism>
<evidence type="ECO:0000259" key="2">
    <source>
        <dbReference type="Pfam" id="PF00364"/>
    </source>
</evidence>
<keyword evidence="5" id="KW-1185">Reference proteome</keyword>
<evidence type="ECO:0000313" key="4">
    <source>
        <dbReference type="EMBL" id="CAI2196820.1"/>
    </source>
</evidence>
<feature type="non-terminal residue" evidence="4">
    <location>
        <position position="1"/>
    </location>
</feature>
<feature type="domain" description="Lipoyl-binding" evidence="2">
    <location>
        <begin position="108"/>
        <end position="142"/>
    </location>
</feature>
<evidence type="ECO:0000259" key="3">
    <source>
        <dbReference type="Pfam" id="PF08326"/>
    </source>
</evidence>
<keyword evidence="1" id="KW-0092">Biotin</keyword>
<dbReference type="SUPFAM" id="SSF51230">
    <property type="entry name" value="Single hybrid motif"/>
    <property type="match status" value="1"/>
</dbReference>
<dbReference type="PANTHER" id="PTHR45728:SF3">
    <property type="entry name" value="ACETYL-COA CARBOXYLASE"/>
    <property type="match status" value="1"/>
</dbReference>
<dbReference type="InterPro" id="IPR013537">
    <property type="entry name" value="AcCoA_COase_cen"/>
</dbReference>
<dbReference type="GO" id="GO:0005524">
    <property type="term" value="F:ATP binding"/>
    <property type="evidence" value="ECO:0007669"/>
    <property type="project" value="InterPro"/>
</dbReference>
<dbReference type="Pfam" id="PF08326">
    <property type="entry name" value="ACC_central"/>
    <property type="match status" value="2"/>
</dbReference>
<dbReference type="GO" id="GO:0003989">
    <property type="term" value="F:acetyl-CoA carboxylase activity"/>
    <property type="evidence" value="ECO:0007669"/>
    <property type="project" value="InterPro"/>
</dbReference>
<dbReference type="InterPro" id="IPR011053">
    <property type="entry name" value="Single_hybrid_motif"/>
</dbReference>
<dbReference type="AlphaFoldDB" id="A0A9W4T832"/>
<dbReference type="CDD" id="cd06850">
    <property type="entry name" value="biotinyl_domain"/>
    <property type="match status" value="1"/>
</dbReference>
<dbReference type="GO" id="GO:0005739">
    <property type="term" value="C:mitochondrion"/>
    <property type="evidence" value="ECO:0007669"/>
    <property type="project" value="TreeGrafter"/>
</dbReference>
<gene>
    <name evidence="4" type="ORF">FWILDA_LOCUS17768</name>
</gene>
<dbReference type="InterPro" id="IPR001882">
    <property type="entry name" value="Biotin_BS"/>
</dbReference>
<name>A0A9W4T832_9GLOM</name>
<feature type="domain" description="Acetyl-CoA carboxylase central" evidence="3">
    <location>
        <begin position="223"/>
        <end position="299"/>
    </location>
</feature>
<evidence type="ECO:0000256" key="1">
    <source>
        <dbReference type="ARBA" id="ARBA00023267"/>
    </source>
</evidence>
<protein>
    <submittedName>
        <fullName evidence="4">840_t:CDS:1</fullName>
    </submittedName>
</protein>
<comment type="caution">
    <text evidence="4">The sequence shown here is derived from an EMBL/GenBank/DDBJ whole genome shotgun (WGS) entry which is preliminary data.</text>
</comment>
<dbReference type="InterPro" id="IPR000089">
    <property type="entry name" value="Biotin_lipoyl"/>
</dbReference>
<reference evidence="4" key="1">
    <citation type="submission" date="2022-08" db="EMBL/GenBank/DDBJ databases">
        <authorList>
            <person name="Kallberg Y."/>
            <person name="Tangrot J."/>
            <person name="Rosling A."/>
        </authorList>
    </citation>
    <scope>NUCLEOTIDE SEQUENCE</scope>
    <source>
        <strain evidence="4">Wild A</strain>
    </source>
</reference>
<dbReference type="InterPro" id="IPR049076">
    <property type="entry name" value="ACCA"/>
</dbReference>
<dbReference type="Pfam" id="PF00364">
    <property type="entry name" value="Biotin_lipoyl"/>
    <property type="match status" value="1"/>
</dbReference>
<dbReference type="PROSITE" id="PS00188">
    <property type="entry name" value="BIOTIN"/>
    <property type="match status" value="1"/>
</dbReference>